<proteinExistence type="inferred from homology"/>
<organism evidence="10 11">
    <name type="scientific">Syntrophotalea acetylenivorans</name>
    <dbReference type="NCBI Taxonomy" id="1842532"/>
    <lineage>
        <taxon>Bacteria</taxon>
        <taxon>Pseudomonadati</taxon>
        <taxon>Thermodesulfobacteriota</taxon>
        <taxon>Desulfuromonadia</taxon>
        <taxon>Desulfuromonadales</taxon>
        <taxon>Syntrophotaleaceae</taxon>
        <taxon>Syntrophotalea</taxon>
    </lineage>
</organism>
<dbReference type="Gene3D" id="1.20.5.3310">
    <property type="match status" value="1"/>
</dbReference>
<keyword evidence="6 9" id="KW-1133">Transmembrane helix</keyword>
<evidence type="ECO:0000256" key="5">
    <source>
        <dbReference type="ARBA" id="ARBA00022927"/>
    </source>
</evidence>
<evidence type="ECO:0000256" key="9">
    <source>
        <dbReference type="HAMAP-Rule" id="MF_00236"/>
    </source>
</evidence>
<gene>
    <name evidence="9" type="primary">tatA</name>
    <name evidence="10" type="ORF">A7E78_13190</name>
</gene>
<dbReference type="GO" id="GO:0008320">
    <property type="term" value="F:protein transmembrane transporter activity"/>
    <property type="evidence" value="ECO:0007669"/>
    <property type="project" value="UniProtKB-UniRule"/>
</dbReference>
<dbReference type="NCBIfam" id="TIGR01411">
    <property type="entry name" value="tatAE"/>
    <property type="match status" value="1"/>
</dbReference>
<dbReference type="GO" id="GO:0043953">
    <property type="term" value="P:protein transport by the Tat complex"/>
    <property type="evidence" value="ECO:0007669"/>
    <property type="project" value="UniProtKB-UniRule"/>
</dbReference>
<evidence type="ECO:0000256" key="6">
    <source>
        <dbReference type="ARBA" id="ARBA00022989"/>
    </source>
</evidence>
<reference evidence="10 11" key="1">
    <citation type="journal article" date="2017" name="Genome Announc.">
        <title>Complete Genome Sequences of Two Acetylene-Fermenting Pelobacter acetylenicus Strains.</title>
        <authorList>
            <person name="Sutton J.M."/>
            <person name="Baesman S.M."/>
            <person name="Fierst J.L."/>
            <person name="Poret-Peterson A.T."/>
            <person name="Oremland R.S."/>
            <person name="Dunlap D.S."/>
            <person name="Akob D.M."/>
        </authorList>
    </citation>
    <scope>NUCLEOTIDE SEQUENCE [LARGE SCALE GENOMIC DNA]</scope>
    <source>
        <strain evidence="10 11">SFB93</strain>
    </source>
</reference>
<keyword evidence="4 9" id="KW-0812">Transmembrane</keyword>
<dbReference type="OrthoDB" id="9813726at2"/>
<keyword evidence="11" id="KW-1185">Reference proteome</keyword>
<sequence>MGIPGTFELILILAVVVLIFGGRKLPEIGSALGKGITNFRRSLQGKDEIDVTPKDKKDDEPKA</sequence>
<evidence type="ECO:0000256" key="4">
    <source>
        <dbReference type="ARBA" id="ARBA00022692"/>
    </source>
</evidence>
<evidence type="ECO:0000256" key="8">
    <source>
        <dbReference type="ARBA" id="ARBA00023136"/>
    </source>
</evidence>
<dbReference type="RefSeq" id="WP_072284728.1">
    <property type="nucleotide sequence ID" value="NZ_CP015519.1"/>
</dbReference>
<dbReference type="InterPro" id="IPR003369">
    <property type="entry name" value="TatA/B/E"/>
</dbReference>
<dbReference type="HAMAP" id="MF_00236">
    <property type="entry name" value="TatA_E"/>
    <property type="match status" value="1"/>
</dbReference>
<keyword evidence="3 9" id="KW-1003">Cell membrane</keyword>
<protein>
    <recommendedName>
        <fullName evidence="9">Sec-independent protein translocase protein TatA</fullName>
    </recommendedName>
</protein>
<dbReference type="AlphaFoldDB" id="A0A1L3GRZ4"/>
<dbReference type="KEGG" id="pef:A7E78_13190"/>
<evidence type="ECO:0000256" key="7">
    <source>
        <dbReference type="ARBA" id="ARBA00023010"/>
    </source>
</evidence>
<dbReference type="Proteomes" id="UP000182517">
    <property type="component" value="Chromosome"/>
</dbReference>
<keyword evidence="8 9" id="KW-0472">Membrane</keyword>
<evidence type="ECO:0000313" key="10">
    <source>
        <dbReference type="EMBL" id="APG28702.1"/>
    </source>
</evidence>
<feature type="transmembrane region" description="Helical" evidence="9">
    <location>
        <begin position="6"/>
        <end position="22"/>
    </location>
</feature>
<dbReference type="EMBL" id="CP015519">
    <property type="protein sequence ID" value="APG28702.1"/>
    <property type="molecule type" value="Genomic_DNA"/>
</dbReference>
<dbReference type="PANTHER" id="PTHR42982">
    <property type="entry name" value="SEC-INDEPENDENT PROTEIN TRANSLOCASE PROTEIN TATA"/>
    <property type="match status" value="1"/>
</dbReference>
<evidence type="ECO:0000256" key="3">
    <source>
        <dbReference type="ARBA" id="ARBA00022475"/>
    </source>
</evidence>
<dbReference type="GO" id="GO:0033281">
    <property type="term" value="C:TAT protein transport complex"/>
    <property type="evidence" value="ECO:0007669"/>
    <property type="project" value="UniProtKB-UniRule"/>
</dbReference>
<keyword evidence="7 9" id="KW-0811">Translocation</keyword>
<comment type="subcellular location">
    <subcellularLocation>
        <location evidence="1 9">Cell membrane</location>
        <topology evidence="1 9">Single-pass membrane protein</topology>
    </subcellularLocation>
</comment>
<dbReference type="STRING" id="1842532.A7E78_13190"/>
<dbReference type="Pfam" id="PF02416">
    <property type="entry name" value="TatA_B_E"/>
    <property type="match status" value="1"/>
</dbReference>
<evidence type="ECO:0000256" key="2">
    <source>
        <dbReference type="ARBA" id="ARBA00022448"/>
    </source>
</evidence>
<dbReference type="InterPro" id="IPR006312">
    <property type="entry name" value="TatA/E"/>
</dbReference>
<evidence type="ECO:0000313" key="11">
    <source>
        <dbReference type="Proteomes" id="UP000182517"/>
    </source>
</evidence>
<accession>A0A1L3GRZ4</accession>
<evidence type="ECO:0000256" key="1">
    <source>
        <dbReference type="ARBA" id="ARBA00004162"/>
    </source>
</evidence>
<comment type="subunit">
    <text evidence="9">Forms a complex with TatC.</text>
</comment>
<comment type="similarity">
    <text evidence="9">Belongs to the TatA/E family.</text>
</comment>
<keyword evidence="2 9" id="KW-0813">Transport</keyword>
<keyword evidence="5 9" id="KW-0653">Protein transport</keyword>
<name>A0A1L3GRZ4_9BACT</name>
<dbReference type="PANTHER" id="PTHR42982:SF1">
    <property type="entry name" value="SEC-INDEPENDENT PROTEIN TRANSLOCASE PROTEIN TATA"/>
    <property type="match status" value="1"/>
</dbReference>
<comment type="function">
    <text evidence="9">Part of the twin-arginine translocation (Tat) system that transports large folded proteins containing a characteristic twin-arginine motif in their signal peptide across membranes. TatA could form the protein-conducting channel of the Tat system.</text>
</comment>